<dbReference type="InterPro" id="IPR032710">
    <property type="entry name" value="NTF2-like_dom_sf"/>
</dbReference>
<evidence type="ECO:0000313" key="3">
    <source>
        <dbReference type="EMBL" id="KAF4408802.1"/>
    </source>
</evidence>
<dbReference type="Pfam" id="PF12680">
    <property type="entry name" value="SnoaL_2"/>
    <property type="match status" value="1"/>
</dbReference>
<reference evidence="3 4" key="1">
    <citation type="submission" date="2019-10" db="EMBL/GenBank/DDBJ databases">
        <title>Streptomyces tenebrisbrunneis sp.nov., an endogenous actinomycete isolated from of Lycium ruthenicum.</title>
        <authorList>
            <person name="Ma L."/>
        </authorList>
    </citation>
    <scope>NUCLEOTIDE SEQUENCE [LARGE SCALE GENOMIC DNA]</scope>
    <source>
        <strain evidence="3 4">TRM 66187</strain>
    </source>
</reference>
<accession>A0ABQ7FNL5</accession>
<dbReference type="Gene3D" id="3.10.450.50">
    <property type="match status" value="1"/>
</dbReference>
<feature type="compositionally biased region" description="Pro residues" evidence="1">
    <location>
        <begin position="14"/>
        <end position="23"/>
    </location>
</feature>
<keyword evidence="4" id="KW-1185">Reference proteome</keyword>
<feature type="region of interest" description="Disordered" evidence="1">
    <location>
        <begin position="1"/>
        <end position="23"/>
    </location>
</feature>
<feature type="domain" description="SnoaL-like" evidence="2">
    <location>
        <begin position="58"/>
        <end position="162"/>
    </location>
</feature>
<dbReference type="EMBL" id="WHPN01000262">
    <property type="protein sequence ID" value="KAF4408802.1"/>
    <property type="molecule type" value="Genomic_DNA"/>
</dbReference>
<evidence type="ECO:0000313" key="4">
    <source>
        <dbReference type="Proteomes" id="UP000621266"/>
    </source>
</evidence>
<organism evidence="3 4">
    <name type="scientific">Streptomyces lycii</name>
    <dbReference type="NCBI Taxonomy" id="2654337"/>
    <lineage>
        <taxon>Bacteria</taxon>
        <taxon>Bacillati</taxon>
        <taxon>Actinomycetota</taxon>
        <taxon>Actinomycetes</taxon>
        <taxon>Kitasatosporales</taxon>
        <taxon>Streptomycetaceae</taxon>
        <taxon>Streptomyces</taxon>
    </lineage>
</organism>
<dbReference type="Proteomes" id="UP000621266">
    <property type="component" value="Unassembled WGS sequence"/>
</dbReference>
<comment type="caution">
    <text evidence="3">The sequence shown here is derived from an EMBL/GenBank/DDBJ whole genome shotgun (WGS) entry which is preliminary data.</text>
</comment>
<dbReference type="InterPro" id="IPR037401">
    <property type="entry name" value="SnoaL-like"/>
</dbReference>
<gene>
    <name evidence="3" type="ORF">GCU69_12180</name>
</gene>
<sequence length="196" mass="20701">MPQRHGAASVSPVPAHPCSPEPPPTILKKVSSHIHDRGGAAVTAAESVREPGPGATADRFRTAVHDGDLAALDALFTDDIRFYSPVKFTPFEGKPLVLGLFRVLLRTFEDIRYVGHHDGSSGTSTDGTEAPSAALIFRANVNGKQIHGLDLLHLDEDGRIKEFTVMVRPQSAVQALGEAVLAGLVADGLVPAPPGH</sequence>
<dbReference type="SUPFAM" id="SSF54427">
    <property type="entry name" value="NTF2-like"/>
    <property type="match status" value="1"/>
</dbReference>
<evidence type="ECO:0000256" key="1">
    <source>
        <dbReference type="SAM" id="MobiDB-lite"/>
    </source>
</evidence>
<name>A0ABQ7FNL5_9ACTN</name>
<proteinExistence type="predicted"/>
<evidence type="ECO:0000259" key="2">
    <source>
        <dbReference type="Pfam" id="PF12680"/>
    </source>
</evidence>
<protein>
    <submittedName>
        <fullName evidence="3">Nuclear transport factor 2 family protein</fullName>
    </submittedName>
</protein>